<dbReference type="VEuPathDB" id="CryptoDB:Cvel_1741"/>
<evidence type="ECO:0000313" key="1">
    <source>
        <dbReference type="EMBL" id="CEM51352.1"/>
    </source>
</evidence>
<dbReference type="PhylomeDB" id="A0A0G4I340"/>
<dbReference type="AlphaFoldDB" id="A0A0G4I340"/>
<dbReference type="Gene3D" id="3.40.30.10">
    <property type="entry name" value="Glutaredoxin"/>
    <property type="match status" value="1"/>
</dbReference>
<evidence type="ECO:0008006" key="2">
    <source>
        <dbReference type="Google" id="ProtNLM"/>
    </source>
</evidence>
<reference evidence="1" key="1">
    <citation type="submission" date="2014-11" db="EMBL/GenBank/DDBJ databases">
        <authorList>
            <person name="Otto D Thomas"/>
            <person name="Naeem Raeece"/>
        </authorList>
    </citation>
    <scope>NUCLEOTIDE SEQUENCE</scope>
</reference>
<accession>A0A0G4I340</accession>
<sequence length="121" mass="14109">MAAPPRVNLFVKPNFFSYIKKIHVAYRPGKPNTDVCRQIIFQMHSQKIRKLFPKLEASYDLLGYDGPSSVDIELVTGKMKRFIPEQHSLQEMMTFLAQDRSEAHLDLMRREPLDKKEGEDD</sequence>
<protein>
    <recommendedName>
        <fullName evidence="2">Ribosomal protein/NADH dehydrogenase domain-containing protein</fullName>
    </recommendedName>
</protein>
<name>A0A0G4I340_9ALVE</name>
<proteinExistence type="predicted"/>
<dbReference type="EMBL" id="CDMZ01004921">
    <property type="protein sequence ID" value="CEM51352.1"/>
    <property type="molecule type" value="Genomic_DNA"/>
</dbReference>
<organism evidence="1">
    <name type="scientific">Chromera velia CCMP2878</name>
    <dbReference type="NCBI Taxonomy" id="1169474"/>
    <lineage>
        <taxon>Eukaryota</taxon>
        <taxon>Sar</taxon>
        <taxon>Alveolata</taxon>
        <taxon>Colpodellida</taxon>
        <taxon>Chromeraceae</taxon>
        <taxon>Chromera</taxon>
    </lineage>
</organism>
<gene>
    <name evidence="1" type="ORF">Cvel_1741</name>
</gene>